<gene>
    <name evidence="1" type="ORF">RP75_26740</name>
</gene>
<dbReference type="Proteomes" id="UP000032564">
    <property type="component" value="Unassembled WGS sequence"/>
</dbReference>
<accession>A0ABR5D067</accession>
<sequence>MIVFTLTDPAAGKKRVSAFIVPTNIPGYEVISVERKLGQHSSDKHRPSEALFNRARLTGRRDVSRRYEQNGRMLTCLRSLTATFTRLLVYRHLNGAPASGCIGLARVGLELSI</sequence>
<evidence type="ECO:0000313" key="1">
    <source>
        <dbReference type="EMBL" id="KJF70344.1"/>
    </source>
</evidence>
<dbReference type="Gene3D" id="2.40.110.10">
    <property type="entry name" value="Butyryl-CoA Dehydrogenase, subunit A, domain 2"/>
    <property type="match status" value="1"/>
</dbReference>
<comment type="caution">
    <text evidence="1">The sequence shown here is derived from an EMBL/GenBank/DDBJ whole genome shotgun (WGS) entry which is preliminary data.</text>
</comment>
<proteinExistence type="predicted"/>
<reference evidence="1 2" key="1">
    <citation type="submission" date="2014-12" db="EMBL/GenBank/DDBJ databases">
        <authorList>
            <person name="Kuzmanovic N."/>
            <person name="Pulawska J."/>
            <person name="Obradovic A."/>
        </authorList>
    </citation>
    <scope>NUCLEOTIDE SEQUENCE [LARGE SCALE GENOMIC DNA]</scope>
    <source>
        <strain evidence="1 2">KFB 330</strain>
    </source>
</reference>
<dbReference type="InterPro" id="IPR046373">
    <property type="entry name" value="Acyl-CoA_Oxase/DH_mid-dom_sf"/>
</dbReference>
<organism evidence="1 2">
    <name type="scientific">Agrobacterium arsenijevicii</name>
    <dbReference type="NCBI Taxonomy" id="1585697"/>
    <lineage>
        <taxon>Bacteria</taxon>
        <taxon>Pseudomonadati</taxon>
        <taxon>Pseudomonadota</taxon>
        <taxon>Alphaproteobacteria</taxon>
        <taxon>Hyphomicrobiales</taxon>
        <taxon>Rhizobiaceae</taxon>
        <taxon>Rhizobium/Agrobacterium group</taxon>
        <taxon>Agrobacterium</taxon>
    </lineage>
</organism>
<name>A0ABR5D067_9HYPH</name>
<dbReference type="EMBL" id="JWIT01000037">
    <property type="protein sequence ID" value="KJF70344.1"/>
    <property type="molecule type" value="Genomic_DNA"/>
</dbReference>
<protein>
    <submittedName>
        <fullName evidence="1">Uncharacterized protein</fullName>
    </submittedName>
</protein>
<keyword evidence="2" id="KW-1185">Reference proteome</keyword>
<dbReference type="SUPFAM" id="SSF56645">
    <property type="entry name" value="Acyl-CoA dehydrogenase NM domain-like"/>
    <property type="match status" value="1"/>
</dbReference>
<evidence type="ECO:0000313" key="2">
    <source>
        <dbReference type="Proteomes" id="UP000032564"/>
    </source>
</evidence>
<dbReference type="InterPro" id="IPR009100">
    <property type="entry name" value="AcylCoA_DH/oxidase_NM_dom_sf"/>
</dbReference>